<sequence>MLVNQTSWLFLELEGDLYQNLNVGDLRMHQETQSNARRIRTLIDYLGTYFLQPVHDEGSRRLPIAHRLINSDLVNGNDTSLYQMQVGMQQLIGDYLLVNLSTTRDASSLTLRETLFVDDVTDRLRTLAFQHQQEQAGADISQQNNIELTDENGETSASDIDNEFDDALEGLPSGP</sequence>
<evidence type="ECO:0000256" key="1">
    <source>
        <dbReference type="SAM" id="MobiDB-lite"/>
    </source>
</evidence>
<gene>
    <name evidence="2" type="ORF">RND71_009789</name>
</gene>
<organism evidence="2 3">
    <name type="scientific">Anisodus tanguticus</name>
    <dbReference type="NCBI Taxonomy" id="243964"/>
    <lineage>
        <taxon>Eukaryota</taxon>
        <taxon>Viridiplantae</taxon>
        <taxon>Streptophyta</taxon>
        <taxon>Embryophyta</taxon>
        <taxon>Tracheophyta</taxon>
        <taxon>Spermatophyta</taxon>
        <taxon>Magnoliopsida</taxon>
        <taxon>eudicotyledons</taxon>
        <taxon>Gunneridae</taxon>
        <taxon>Pentapetalae</taxon>
        <taxon>asterids</taxon>
        <taxon>lamiids</taxon>
        <taxon>Solanales</taxon>
        <taxon>Solanaceae</taxon>
        <taxon>Solanoideae</taxon>
        <taxon>Hyoscyameae</taxon>
        <taxon>Anisodus</taxon>
    </lineage>
</organism>
<dbReference type="Proteomes" id="UP001291623">
    <property type="component" value="Unassembled WGS sequence"/>
</dbReference>
<protein>
    <submittedName>
        <fullName evidence="2">Uncharacterized protein</fullName>
    </submittedName>
</protein>
<accession>A0AAE1VRJ9</accession>
<name>A0AAE1VRJ9_9SOLA</name>
<dbReference type="AlphaFoldDB" id="A0AAE1VRJ9"/>
<evidence type="ECO:0000313" key="3">
    <source>
        <dbReference type="Proteomes" id="UP001291623"/>
    </source>
</evidence>
<keyword evidence="3" id="KW-1185">Reference proteome</keyword>
<reference evidence="2" key="1">
    <citation type="submission" date="2023-12" db="EMBL/GenBank/DDBJ databases">
        <title>Genome assembly of Anisodus tanguticus.</title>
        <authorList>
            <person name="Wang Y.-J."/>
        </authorList>
    </citation>
    <scope>NUCLEOTIDE SEQUENCE</scope>
    <source>
        <strain evidence="2">KB-2021</strain>
        <tissue evidence="2">Leaf</tissue>
    </source>
</reference>
<comment type="caution">
    <text evidence="2">The sequence shown here is derived from an EMBL/GenBank/DDBJ whole genome shotgun (WGS) entry which is preliminary data.</text>
</comment>
<evidence type="ECO:0000313" key="2">
    <source>
        <dbReference type="EMBL" id="KAK4370314.1"/>
    </source>
</evidence>
<proteinExistence type="predicted"/>
<feature type="region of interest" description="Disordered" evidence="1">
    <location>
        <begin position="133"/>
        <end position="175"/>
    </location>
</feature>
<feature type="compositionally biased region" description="Polar residues" evidence="1">
    <location>
        <begin position="133"/>
        <end position="147"/>
    </location>
</feature>
<dbReference type="EMBL" id="JAVYJV010000005">
    <property type="protein sequence ID" value="KAK4370314.1"/>
    <property type="molecule type" value="Genomic_DNA"/>
</dbReference>